<dbReference type="InterPro" id="IPR036320">
    <property type="entry name" value="Glycosyl_Trfase_fam3_N_dom_sf"/>
</dbReference>
<dbReference type="Pfam" id="PF07831">
    <property type="entry name" value="PYNP_C"/>
    <property type="match status" value="1"/>
</dbReference>
<evidence type="ECO:0000256" key="2">
    <source>
        <dbReference type="ARBA" id="ARBA00003877"/>
    </source>
</evidence>
<dbReference type="Gene3D" id="1.20.970.10">
    <property type="entry name" value="Transferase, Pyrimidine Nucleoside Phosphorylase, Chain C"/>
    <property type="match status" value="1"/>
</dbReference>
<dbReference type="GO" id="GO:0004850">
    <property type="term" value="F:uridine phosphorylase activity"/>
    <property type="evidence" value="ECO:0007669"/>
    <property type="project" value="RHEA"/>
</dbReference>
<dbReference type="SMART" id="SM00941">
    <property type="entry name" value="PYNP_C"/>
    <property type="match status" value="1"/>
</dbReference>
<dbReference type="InterPro" id="IPR013102">
    <property type="entry name" value="PYNP_C"/>
</dbReference>
<dbReference type="InterPro" id="IPR017872">
    <property type="entry name" value="Pyrmidine_PPase_CS"/>
</dbReference>
<reference evidence="12 13" key="1">
    <citation type="journal article" date="2010" name="Stand. Genomic Sci.">
        <title>Complete genome sequence of Acetohalobium arabaticum type strain (Z-7288).</title>
        <authorList>
            <person name="Sikorski J."/>
            <person name="Lapidus A."/>
            <person name="Chertkov O."/>
            <person name="Lucas S."/>
            <person name="Copeland A."/>
            <person name="Glavina Del Rio T."/>
            <person name="Nolan M."/>
            <person name="Tice H."/>
            <person name="Cheng J.F."/>
            <person name="Han C."/>
            <person name="Brambilla E."/>
            <person name="Pitluck S."/>
            <person name="Liolios K."/>
            <person name="Ivanova N."/>
            <person name="Mavromatis K."/>
            <person name="Mikhailova N."/>
            <person name="Pati A."/>
            <person name="Bruce D."/>
            <person name="Detter C."/>
            <person name="Tapia R."/>
            <person name="Goodwin L."/>
            <person name="Chen A."/>
            <person name="Palaniappan K."/>
            <person name="Land M."/>
            <person name="Hauser L."/>
            <person name="Chang Y.J."/>
            <person name="Jeffries C.D."/>
            <person name="Rohde M."/>
            <person name="Goker M."/>
            <person name="Spring S."/>
            <person name="Woyke T."/>
            <person name="Bristow J."/>
            <person name="Eisen J.A."/>
            <person name="Markowitz V."/>
            <person name="Hugenholtz P."/>
            <person name="Kyrpides N.C."/>
            <person name="Klenk H.P."/>
        </authorList>
    </citation>
    <scope>NUCLEOTIDE SEQUENCE [LARGE SCALE GENOMIC DNA]</scope>
    <source>
        <strain evidence="13">ATCC 49924 / DSM 5501 / Z-7288</strain>
    </source>
</reference>
<dbReference type="FunFam" id="3.40.1030.10:FF:000003">
    <property type="entry name" value="Pyrimidine-nucleoside phosphorylase"/>
    <property type="match status" value="1"/>
</dbReference>
<dbReference type="PANTHER" id="PTHR10515:SF0">
    <property type="entry name" value="THYMIDINE PHOSPHORYLASE"/>
    <property type="match status" value="1"/>
</dbReference>
<evidence type="ECO:0000256" key="10">
    <source>
        <dbReference type="ARBA" id="ARBA00048525"/>
    </source>
</evidence>
<accession>D9QRS3</accession>
<dbReference type="NCBIfam" id="NF004747">
    <property type="entry name" value="PRK06078.1"/>
    <property type="match status" value="1"/>
</dbReference>
<dbReference type="NCBIfam" id="NF004490">
    <property type="entry name" value="PRK05820.1"/>
    <property type="match status" value="1"/>
</dbReference>
<dbReference type="GO" id="GO:0047847">
    <property type="term" value="F:deoxyuridine phosphorylase activity"/>
    <property type="evidence" value="ECO:0007669"/>
    <property type="project" value="RHEA"/>
</dbReference>
<comment type="similarity">
    <text evidence="3">Belongs to the thymidine/pyrimidine-nucleoside phosphorylase family.</text>
</comment>
<gene>
    <name evidence="12" type="ordered locus">Acear_1709</name>
</gene>
<feature type="domain" description="Pyrimidine nucleoside phosphorylase C-terminal" evidence="11">
    <location>
        <begin position="345"/>
        <end position="419"/>
    </location>
</feature>
<dbReference type="NCBIfam" id="TIGR02644">
    <property type="entry name" value="Y_phosphoryl"/>
    <property type="match status" value="1"/>
</dbReference>
<evidence type="ECO:0000256" key="7">
    <source>
        <dbReference type="ARBA" id="ARBA00022676"/>
    </source>
</evidence>
<dbReference type="InterPro" id="IPR000312">
    <property type="entry name" value="Glycosyl_Trfase_fam3"/>
</dbReference>
<evidence type="ECO:0000256" key="1">
    <source>
        <dbReference type="ARBA" id="ARBA00001066"/>
    </source>
</evidence>
<dbReference type="InterPro" id="IPR036566">
    <property type="entry name" value="PYNP-like_C_sf"/>
</dbReference>
<evidence type="ECO:0000259" key="11">
    <source>
        <dbReference type="SMART" id="SM00941"/>
    </source>
</evidence>
<dbReference type="Pfam" id="PF02885">
    <property type="entry name" value="Glycos_trans_3N"/>
    <property type="match status" value="1"/>
</dbReference>
<dbReference type="InterPro" id="IPR000053">
    <property type="entry name" value="Thymidine/pyrmidine_PPase"/>
</dbReference>
<protein>
    <recommendedName>
        <fullName evidence="6">Pyrimidine-nucleoside phosphorylase</fullName>
        <ecNumber evidence="5">2.4.2.2</ecNumber>
    </recommendedName>
</protein>
<comment type="catalytic activity">
    <reaction evidence="9">
        <text>uridine + phosphate = alpha-D-ribose 1-phosphate + uracil</text>
        <dbReference type="Rhea" id="RHEA:24388"/>
        <dbReference type="ChEBI" id="CHEBI:16704"/>
        <dbReference type="ChEBI" id="CHEBI:17568"/>
        <dbReference type="ChEBI" id="CHEBI:43474"/>
        <dbReference type="ChEBI" id="CHEBI:57720"/>
        <dbReference type="EC" id="2.4.2.2"/>
    </reaction>
</comment>
<dbReference type="HOGENOM" id="CLU_025040_0_1_9"/>
<dbReference type="GO" id="GO:0005829">
    <property type="term" value="C:cytosol"/>
    <property type="evidence" value="ECO:0007669"/>
    <property type="project" value="TreeGrafter"/>
</dbReference>
<dbReference type="GO" id="GO:0006206">
    <property type="term" value="P:pyrimidine nucleobase metabolic process"/>
    <property type="evidence" value="ECO:0007669"/>
    <property type="project" value="InterPro"/>
</dbReference>
<keyword evidence="8 12" id="KW-0808">Transferase</keyword>
<proteinExistence type="inferred from homology"/>
<dbReference type="SUPFAM" id="SSF52418">
    <property type="entry name" value="Nucleoside phosphorylase/phosphoribosyltransferase catalytic domain"/>
    <property type="match status" value="1"/>
</dbReference>
<comment type="function">
    <text evidence="2">Catalyzes phosphorolysis of the pyrimidine nucleosides uridine, thymidine and 2'-deoxyuridine with the formation of the corresponding pyrimidine base and ribose-1-phosphate.</text>
</comment>
<dbReference type="SUPFAM" id="SSF47648">
    <property type="entry name" value="Nucleoside phosphorylase/phosphoribosyltransferase N-terminal domain"/>
    <property type="match status" value="1"/>
</dbReference>
<dbReference type="GO" id="GO:0009032">
    <property type="term" value="F:thymidine phosphorylase activity"/>
    <property type="evidence" value="ECO:0007669"/>
    <property type="project" value="RHEA"/>
</dbReference>
<dbReference type="EC" id="2.4.2.2" evidence="5"/>
<evidence type="ECO:0000256" key="9">
    <source>
        <dbReference type="ARBA" id="ARBA00048453"/>
    </source>
</evidence>
<dbReference type="InterPro" id="IPR018090">
    <property type="entry name" value="Pyrmidine_PPas_bac/euk"/>
</dbReference>
<dbReference type="Gene3D" id="3.90.1170.30">
    <property type="entry name" value="Pyrimidine nucleoside phosphorylase-like, C-terminal domain"/>
    <property type="match status" value="1"/>
</dbReference>
<keyword evidence="13" id="KW-1185">Reference proteome</keyword>
<dbReference type="EMBL" id="CP002105">
    <property type="protein sequence ID" value="ADL13214.1"/>
    <property type="molecule type" value="Genomic_DNA"/>
</dbReference>
<evidence type="ECO:0000256" key="4">
    <source>
        <dbReference type="ARBA" id="ARBA00011738"/>
    </source>
</evidence>
<name>D9QRS3_ACEAZ</name>
<dbReference type="Gene3D" id="3.40.1030.10">
    <property type="entry name" value="Nucleoside phosphorylase/phosphoribosyltransferase catalytic domain"/>
    <property type="match status" value="1"/>
</dbReference>
<dbReference type="InterPro" id="IPR017459">
    <property type="entry name" value="Glycosyl_Trfase_fam3_N_dom"/>
</dbReference>
<evidence type="ECO:0000313" key="12">
    <source>
        <dbReference type="EMBL" id="ADL13214.1"/>
    </source>
</evidence>
<evidence type="ECO:0000256" key="6">
    <source>
        <dbReference type="ARBA" id="ARBA00014680"/>
    </source>
</evidence>
<dbReference type="GO" id="GO:0006213">
    <property type="term" value="P:pyrimidine nucleoside metabolic process"/>
    <property type="evidence" value="ECO:0007669"/>
    <property type="project" value="InterPro"/>
</dbReference>
<dbReference type="KEGG" id="aar:Acear_1709"/>
<dbReference type="SUPFAM" id="SSF54680">
    <property type="entry name" value="Pyrimidine nucleoside phosphorylase C-terminal domain"/>
    <property type="match status" value="1"/>
</dbReference>
<evidence type="ECO:0000256" key="3">
    <source>
        <dbReference type="ARBA" id="ARBA00006915"/>
    </source>
</evidence>
<dbReference type="PROSITE" id="PS00647">
    <property type="entry name" value="THYMID_PHOSPHORYLASE"/>
    <property type="match status" value="1"/>
</dbReference>
<dbReference type="PANTHER" id="PTHR10515">
    <property type="entry name" value="THYMIDINE PHOSPHORYLASE"/>
    <property type="match status" value="1"/>
</dbReference>
<dbReference type="InterPro" id="IPR035902">
    <property type="entry name" value="Nuc_phospho_transferase"/>
</dbReference>
<dbReference type="PIRSF" id="PIRSF000478">
    <property type="entry name" value="TP_PyNP"/>
    <property type="match status" value="1"/>
</dbReference>
<dbReference type="eggNOG" id="COG0213">
    <property type="taxonomic scope" value="Bacteria"/>
</dbReference>
<organism evidence="12 13">
    <name type="scientific">Acetohalobium arabaticum (strain ATCC 49924 / DSM 5501 / Z-7288)</name>
    <dbReference type="NCBI Taxonomy" id="574087"/>
    <lineage>
        <taxon>Bacteria</taxon>
        <taxon>Bacillati</taxon>
        <taxon>Bacillota</taxon>
        <taxon>Clostridia</taxon>
        <taxon>Halanaerobiales</taxon>
        <taxon>Halobacteroidaceae</taxon>
        <taxon>Acetohalobium</taxon>
    </lineage>
</organism>
<comment type="catalytic activity">
    <reaction evidence="1">
        <text>2'-deoxyuridine + phosphate = 2-deoxy-alpha-D-ribose 1-phosphate + uracil</text>
        <dbReference type="Rhea" id="RHEA:22824"/>
        <dbReference type="ChEBI" id="CHEBI:16450"/>
        <dbReference type="ChEBI" id="CHEBI:17568"/>
        <dbReference type="ChEBI" id="CHEBI:43474"/>
        <dbReference type="ChEBI" id="CHEBI:57259"/>
        <dbReference type="EC" id="2.4.2.2"/>
    </reaction>
</comment>
<comment type="subunit">
    <text evidence="4">Homodimer.</text>
</comment>
<evidence type="ECO:0000256" key="5">
    <source>
        <dbReference type="ARBA" id="ARBA00011889"/>
    </source>
</evidence>
<dbReference type="OrthoDB" id="9763887at2"/>
<sequence>MRAYDIILKKRNGKELATAEIEFLIGEYTAGRLPDYQLAAWAMAVFFTGMSKRETADLTMAMADSGDRIDLSPIQGVKVDKHSTGGVGDTTTLVLAPLVAAAGVPVAKMSGRGLGHTGGTIDKLEAIPGFNTSLSLEEFIANVNHRQVAVAGQTSNLAPADKQLYALRDVTATVDSISLIASSIMSKKIAAGAEKIVLDVKVGSGAFMKTYEQAVKLAESMVEIGRQVNRQTVAVLSNMDQPLGQAVGNALEVKEAVKTLYGEGPEDLIKLCLTLGAQMLKVAGMVETESEGREQLKEVLNSGAALRKFKDLIAAQGGNSSVVDDLTLLPAAKKQIELKAQKEGYIAGIDAEEVGLAAMSLGAGRETKDDIIDPSVGVVLQAKVGDQVNYGDTLATLHINDDANLMAVKEQLQSAYTITDEQSDKSKLIYKIIE</sequence>
<dbReference type="Proteomes" id="UP000001661">
    <property type="component" value="Chromosome"/>
</dbReference>
<evidence type="ECO:0000313" key="13">
    <source>
        <dbReference type="Proteomes" id="UP000001661"/>
    </source>
</evidence>
<dbReference type="RefSeq" id="WP_013278659.1">
    <property type="nucleotide sequence ID" value="NC_014378.1"/>
</dbReference>
<dbReference type="Pfam" id="PF00591">
    <property type="entry name" value="Glycos_transf_3"/>
    <property type="match status" value="1"/>
</dbReference>
<keyword evidence="7 12" id="KW-0328">Glycosyltransferase</keyword>
<comment type="catalytic activity">
    <reaction evidence="10">
        <text>thymidine + phosphate = 2-deoxy-alpha-D-ribose 1-phosphate + thymine</text>
        <dbReference type="Rhea" id="RHEA:16037"/>
        <dbReference type="ChEBI" id="CHEBI:17748"/>
        <dbReference type="ChEBI" id="CHEBI:17821"/>
        <dbReference type="ChEBI" id="CHEBI:43474"/>
        <dbReference type="ChEBI" id="CHEBI:57259"/>
        <dbReference type="EC" id="2.4.2.2"/>
    </reaction>
</comment>
<dbReference type="AlphaFoldDB" id="D9QRS3"/>
<dbReference type="GO" id="GO:0004645">
    <property type="term" value="F:1,4-alpha-oligoglucan phosphorylase activity"/>
    <property type="evidence" value="ECO:0007669"/>
    <property type="project" value="InterPro"/>
</dbReference>
<dbReference type="STRING" id="574087.Acear_1709"/>
<evidence type="ECO:0000256" key="8">
    <source>
        <dbReference type="ARBA" id="ARBA00022679"/>
    </source>
</evidence>